<evidence type="ECO:0000313" key="1">
    <source>
        <dbReference type="EMBL" id="KAJ3540229.1"/>
    </source>
</evidence>
<keyword evidence="2" id="KW-1185">Reference proteome</keyword>
<gene>
    <name evidence="1" type="ORF">NM208_g5155</name>
</gene>
<name>A0ACC1SHW6_9HYPO</name>
<evidence type="ECO:0000313" key="2">
    <source>
        <dbReference type="Proteomes" id="UP001148629"/>
    </source>
</evidence>
<protein>
    <submittedName>
        <fullName evidence="1">Uncharacterized protein</fullName>
    </submittedName>
</protein>
<organism evidence="1 2">
    <name type="scientific">Fusarium decemcellulare</name>
    <dbReference type="NCBI Taxonomy" id="57161"/>
    <lineage>
        <taxon>Eukaryota</taxon>
        <taxon>Fungi</taxon>
        <taxon>Dikarya</taxon>
        <taxon>Ascomycota</taxon>
        <taxon>Pezizomycotina</taxon>
        <taxon>Sordariomycetes</taxon>
        <taxon>Hypocreomycetidae</taxon>
        <taxon>Hypocreales</taxon>
        <taxon>Nectriaceae</taxon>
        <taxon>Fusarium</taxon>
        <taxon>Fusarium decemcellulare species complex</taxon>
    </lineage>
</organism>
<comment type="caution">
    <text evidence="1">The sequence shown here is derived from an EMBL/GenBank/DDBJ whole genome shotgun (WGS) entry which is preliminary data.</text>
</comment>
<dbReference type="EMBL" id="JANRMS010000418">
    <property type="protein sequence ID" value="KAJ3540229.1"/>
    <property type="molecule type" value="Genomic_DNA"/>
</dbReference>
<dbReference type="Proteomes" id="UP001148629">
    <property type="component" value="Unassembled WGS sequence"/>
</dbReference>
<accession>A0ACC1SHW6</accession>
<reference evidence="1" key="1">
    <citation type="submission" date="2022-08" db="EMBL/GenBank/DDBJ databases">
        <title>Genome Sequence of Fusarium decemcellulare.</title>
        <authorList>
            <person name="Buettner E."/>
        </authorList>
    </citation>
    <scope>NUCLEOTIDE SEQUENCE</scope>
    <source>
        <strain evidence="1">Babe19</strain>
    </source>
</reference>
<proteinExistence type="predicted"/>
<sequence length="447" mass="50688">MGRGPYARRCDQCREAKKKCDQAKPSCERCTRLALKCTGANVQRYKFVQSQFEAAQEQFALTIRRNPSPEYMVVAQSLLSIIETPGLPYDITCSGRFFSQFPQRLDSSRTLTSAVSAMVETHRSLHNRQVTRTALTHHNSAVGAVRSILETPSEAYSVQTACAIYLIMICQELLYGPVAPTTQHIRMLLMILHKANVEGWLQEFDTSMIESFLPVSTFEMALNPDLKPDHGFYDLLTQYYGRPHKDKEIVCDSIEMVAFAQMPRFNSNPKKYHAQISRAYELLKSEPVPFQNDVNRPFTETAPLKNPINITYSDMLLLGAYTTRLAGGALLNRLLRKVDGCTIQLVAEMNFFCDEIVRASQLVFKFGPLAMGLMPQNMSVVLASSDDGASRLNLETAMLGYFNDGRGMIWVEKGRKMRRKMDDPSLWQDIDQRSYHLSARQKMIMPS</sequence>